<reference evidence="3" key="1">
    <citation type="submission" date="2022-11" db="UniProtKB">
        <authorList>
            <consortium name="WormBaseParasite"/>
        </authorList>
    </citation>
    <scope>IDENTIFICATION</scope>
</reference>
<keyword evidence="1" id="KW-0812">Transmembrane</keyword>
<organism evidence="2 3">
    <name type="scientific">Romanomermis culicivorax</name>
    <name type="common">Nematode worm</name>
    <dbReference type="NCBI Taxonomy" id="13658"/>
    <lineage>
        <taxon>Eukaryota</taxon>
        <taxon>Metazoa</taxon>
        <taxon>Ecdysozoa</taxon>
        <taxon>Nematoda</taxon>
        <taxon>Enoplea</taxon>
        <taxon>Dorylaimia</taxon>
        <taxon>Mermithida</taxon>
        <taxon>Mermithoidea</taxon>
        <taxon>Mermithidae</taxon>
        <taxon>Romanomermis</taxon>
    </lineage>
</organism>
<dbReference type="AlphaFoldDB" id="A0A915K3U9"/>
<keyword evidence="1" id="KW-0472">Membrane</keyword>
<evidence type="ECO:0000313" key="3">
    <source>
        <dbReference type="WBParaSite" id="nRc.2.0.1.t33450-RA"/>
    </source>
</evidence>
<protein>
    <submittedName>
        <fullName evidence="3">Uncharacterized protein</fullName>
    </submittedName>
</protein>
<name>A0A915K3U9_ROMCU</name>
<feature type="transmembrane region" description="Helical" evidence="1">
    <location>
        <begin position="41"/>
        <end position="61"/>
    </location>
</feature>
<accession>A0A915K3U9</accession>
<evidence type="ECO:0000256" key="1">
    <source>
        <dbReference type="SAM" id="Phobius"/>
    </source>
</evidence>
<proteinExistence type="predicted"/>
<keyword evidence="2" id="KW-1185">Reference proteome</keyword>
<keyword evidence="1" id="KW-1133">Transmembrane helix</keyword>
<dbReference type="WBParaSite" id="nRc.2.0.1.t33450-RA">
    <property type="protein sequence ID" value="nRc.2.0.1.t33450-RA"/>
    <property type="gene ID" value="nRc.2.0.1.g33450"/>
</dbReference>
<dbReference type="Proteomes" id="UP000887565">
    <property type="component" value="Unplaced"/>
</dbReference>
<evidence type="ECO:0000313" key="2">
    <source>
        <dbReference type="Proteomes" id="UP000887565"/>
    </source>
</evidence>
<sequence length="67" mass="8010">MKLTMNVLLKYEHEPLYEMPLLGTSLDVSFLYLYIKNDPNNLLIGYTLTLMQISFMHYANYHYTKMI</sequence>